<evidence type="ECO:0000256" key="1">
    <source>
        <dbReference type="ARBA" id="ARBA00023015"/>
    </source>
</evidence>
<dbReference type="AlphaFoldDB" id="A0A848KCV1"/>
<evidence type="ECO:0000259" key="6">
    <source>
        <dbReference type="PROSITE" id="PS50977"/>
    </source>
</evidence>
<feature type="domain" description="HTH tetR-type" evidence="6">
    <location>
        <begin position="58"/>
        <end position="118"/>
    </location>
</feature>
<dbReference type="PANTHER" id="PTHR30055">
    <property type="entry name" value="HTH-TYPE TRANSCRIPTIONAL REGULATOR RUTR"/>
    <property type="match status" value="1"/>
</dbReference>
<reference evidence="7 8" key="2">
    <citation type="submission" date="2020-06" db="EMBL/GenBank/DDBJ databases">
        <title>Antribacter stalactiti gen. nov., sp. nov., a new member of the family Nacardiaceae isolated from a cave.</title>
        <authorList>
            <person name="Kim I.S."/>
        </authorList>
    </citation>
    <scope>NUCLEOTIDE SEQUENCE [LARGE SCALE GENOMIC DNA]</scope>
    <source>
        <strain evidence="7 8">YC2-7</strain>
    </source>
</reference>
<dbReference type="Gene3D" id="1.10.357.10">
    <property type="entry name" value="Tetracycline Repressor, domain 2"/>
    <property type="match status" value="1"/>
</dbReference>
<keyword evidence="3" id="KW-0804">Transcription</keyword>
<keyword evidence="2 4" id="KW-0238">DNA-binding</keyword>
<dbReference type="GO" id="GO:0003700">
    <property type="term" value="F:DNA-binding transcription factor activity"/>
    <property type="evidence" value="ECO:0007669"/>
    <property type="project" value="TreeGrafter"/>
</dbReference>
<evidence type="ECO:0000256" key="5">
    <source>
        <dbReference type="SAM" id="MobiDB-lite"/>
    </source>
</evidence>
<dbReference type="Proteomes" id="UP000535543">
    <property type="component" value="Unassembled WGS sequence"/>
</dbReference>
<feature type="region of interest" description="Disordered" evidence="5">
    <location>
        <begin position="15"/>
        <end position="59"/>
    </location>
</feature>
<proteinExistence type="predicted"/>
<evidence type="ECO:0000256" key="4">
    <source>
        <dbReference type="PROSITE-ProRule" id="PRU00335"/>
    </source>
</evidence>
<feature type="DNA-binding region" description="H-T-H motif" evidence="4">
    <location>
        <begin position="81"/>
        <end position="100"/>
    </location>
</feature>
<dbReference type="InterPro" id="IPR009057">
    <property type="entry name" value="Homeodomain-like_sf"/>
</dbReference>
<dbReference type="PRINTS" id="PR00455">
    <property type="entry name" value="HTHTETR"/>
</dbReference>
<protein>
    <submittedName>
        <fullName evidence="7">TetR/AcrR family transcriptional regulator</fullName>
    </submittedName>
</protein>
<dbReference type="InterPro" id="IPR050109">
    <property type="entry name" value="HTH-type_TetR-like_transc_reg"/>
</dbReference>
<gene>
    <name evidence="7" type="ORF">FGL95_16875</name>
</gene>
<accession>A0A848KCV1</accession>
<name>A0A848KCV1_9NOCA</name>
<evidence type="ECO:0000313" key="7">
    <source>
        <dbReference type="EMBL" id="NMN96713.1"/>
    </source>
</evidence>
<organism evidence="7 8">
    <name type="scientific">Antrihabitans stalactiti</name>
    <dbReference type="NCBI Taxonomy" id="2584121"/>
    <lineage>
        <taxon>Bacteria</taxon>
        <taxon>Bacillati</taxon>
        <taxon>Actinomycetota</taxon>
        <taxon>Actinomycetes</taxon>
        <taxon>Mycobacteriales</taxon>
        <taxon>Nocardiaceae</taxon>
        <taxon>Antrihabitans</taxon>
    </lineage>
</organism>
<evidence type="ECO:0000256" key="3">
    <source>
        <dbReference type="ARBA" id="ARBA00023163"/>
    </source>
</evidence>
<dbReference type="PANTHER" id="PTHR30055:SF234">
    <property type="entry name" value="HTH-TYPE TRANSCRIPTIONAL REGULATOR BETI"/>
    <property type="match status" value="1"/>
</dbReference>
<dbReference type="EMBL" id="VCQU01000005">
    <property type="protein sequence ID" value="NMN96713.1"/>
    <property type="molecule type" value="Genomic_DNA"/>
</dbReference>
<comment type="caution">
    <text evidence="7">The sequence shown here is derived from an EMBL/GenBank/DDBJ whole genome shotgun (WGS) entry which is preliminary data.</text>
</comment>
<dbReference type="Pfam" id="PF00440">
    <property type="entry name" value="TetR_N"/>
    <property type="match status" value="1"/>
</dbReference>
<dbReference type="PROSITE" id="PS50977">
    <property type="entry name" value="HTH_TETR_2"/>
    <property type="match status" value="1"/>
</dbReference>
<evidence type="ECO:0000256" key="2">
    <source>
        <dbReference type="ARBA" id="ARBA00023125"/>
    </source>
</evidence>
<keyword evidence="8" id="KW-1185">Reference proteome</keyword>
<keyword evidence="1" id="KW-0805">Transcription regulation</keyword>
<reference evidence="7 8" key="1">
    <citation type="submission" date="2019-05" db="EMBL/GenBank/DDBJ databases">
        <authorList>
            <person name="Lee S.D."/>
        </authorList>
    </citation>
    <scope>NUCLEOTIDE SEQUENCE [LARGE SCALE GENOMIC DNA]</scope>
    <source>
        <strain evidence="7 8">YC2-7</strain>
    </source>
</reference>
<dbReference type="InterPro" id="IPR001647">
    <property type="entry name" value="HTH_TetR"/>
</dbReference>
<dbReference type="GO" id="GO:0000976">
    <property type="term" value="F:transcription cis-regulatory region binding"/>
    <property type="evidence" value="ECO:0007669"/>
    <property type="project" value="TreeGrafter"/>
</dbReference>
<evidence type="ECO:0000313" key="8">
    <source>
        <dbReference type="Proteomes" id="UP000535543"/>
    </source>
</evidence>
<dbReference type="SUPFAM" id="SSF46689">
    <property type="entry name" value="Homeodomain-like"/>
    <property type="match status" value="1"/>
</dbReference>
<sequence>MVEWVTQVTRRRYLSPEDANRPSPPRCAALSRQHSGMGRSTGVRGRPMAKTSAPAQATETRERIIAAATELIPRFTLAKVTMEDIARTTGIARQTVYKHFRNKDELIAELIVQELRAKHAPLMSKYLRRKPTAQRFAELFLDQLNVGMSFALVDPVLDPSVGPRMAELIFGVDAVLETLGQVWAPILDKYDEAGLLQPGRDRASIVRWITYQQFWLVTHPDVLAKNEQELDDYVEHYIVAGIVRSPQDA</sequence>